<protein>
    <recommendedName>
        <fullName evidence="3">BspA family leucine-rich repeat surface protein</fullName>
    </recommendedName>
</protein>
<accession>A0AB34IEH2</accession>
<comment type="caution">
    <text evidence="1">The sequence shown here is derived from an EMBL/GenBank/DDBJ whole genome shotgun (WGS) entry which is preliminary data.</text>
</comment>
<dbReference type="AlphaFoldDB" id="A0AB34IEH2"/>
<evidence type="ECO:0000313" key="2">
    <source>
        <dbReference type="Proteomes" id="UP001515480"/>
    </source>
</evidence>
<proteinExistence type="predicted"/>
<dbReference type="NCBIfam" id="TIGR02167">
    <property type="entry name" value="Liste_lipo_26"/>
    <property type="match status" value="3"/>
</dbReference>
<evidence type="ECO:0008006" key="3">
    <source>
        <dbReference type="Google" id="ProtNLM"/>
    </source>
</evidence>
<gene>
    <name evidence="1" type="ORF">AB1Y20_014264</name>
</gene>
<sequence>MSFNDSTILTAARAWCNDPGAAAAQYGDISTWDTSQVTFMSHLFCAASSNPNCDTACSTFNANITNWDTSSVTNMDAMFRGASSFNQPLNWDTSSVTDMDCKYTTTTSRTRDTGRAYDSHTTLCAHVKQWH</sequence>
<dbReference type="InterPro" id="IPR005046">
    <property type="entry name" value="DUF285"/>
</dbReference>
<reference evidence="1 2" key="1">
    <citation type="journal article" date="2024" name="Science">
        <title>Giant polyketide synthase enzymes in the biosynthesis of giant marine polyether toxins.</title>
        <authorList>
            <person name="Fallon T.R."/>
            <person name="Shende V.V."/>
            <person name="Wierzbicki I.H."/>
            <person name="Pendleton A.L."/>
            <person name="Watervoot N.F."/>
            <person name="Auber R.P."/>
            <person name="Gonzalez D.J."/>
            <person name="Wisecaver J.H."/>
            <person name="Moore B.S."/>
        </authorList>
    </citation>
    <scope>NUCLEOTIDE SEQUENCE [LARGE SCALE GENOMIC DNA]</scope>
    <source>
        <strain evidence="1 2">12B1</strain>
    </source>
</reference>
<evidence type="ECO:0000313" key="1">
    <source>
        <dbReference type="EMBL" id="KAL1496667.1"/>
    </source>
</evidence>
<dbReference type="EMBL" id="JBGBPQ010000028">
    <property type="protein sequence ID" value="KAL1496667.1"/>
    <property type="molecule type" value="Genomic_DNA"/>
</dbReference>
<organism evidence="1 2">
    <name type="scientific">Prymnesium parvum</name>
    <name type="common">Toxic golden alga</name>
    <dbReference type="NCBI Taxonomy" id="97485"/>
    <lineage>
        <taxon>Eukaryota</taxon>
        <taxon>Haptista</taxon>
        <taxon>Haptophyta</taxon>
        <taxon>Prymnesiophyceae</taxon>
        <taxon>Prymnesiales</taxon>
        <taxon>Prymnesiaceae</taxon>
        <taxon>Prymnesium</taxon>
    </lineage>
</organism>
<dbReference type="Proteomes" id="UP001515480">
    <property type="component" value="Unassembled WGS sequence"/>
</dbReference>
<dbReference type="InterPro" id="IPR011889">
    <property type="entry name" value="Liste_lipo_26"/>
</dbReference>
<keyword evidence="2" id="KW-1185">Reference proteome</keyword>
<dbReference type="Pfam" id="PF03382">
    <property type="entry name" value="DUF285"/>
    <property type="match status" value="1"/>
</dbReference>
<name>A0AB34IEH2_PRYPA</name>